<dbReference type="Gene3D" id="2.130.10.10">
    <property type="entry name" value="YVTN repeat-like/Quinoprotein amine dehydrogenase"/>
    <property type="match status" value="1"/>
</dbReference>
<dbReference type="InterPro" id="IPR036322">
    <property type="entry name" value="WD40_repeat_dom_sf"/>
</dbReference>
<evidence type="ECO:0000313" key="3">
    <source>
        <dbReference type="WBParaSite" id="TCNE_0001999701-mRNA-1"/>
    </source>
</evidence>
<dbReference type="WBParaSite" id="TCNE_0001999701-mRNA-1">
    <property type="protein sequence ID" value="TCNE_0001999701-mRNA-1"/>
    <property type="gene ID" value="TCNE_0001999701"/>
</dbReference>
<reference evidence="3" key="1">
    <citation type="submission" date="2016-06" db="UniProtKB">
        <authorList>
            <consortium name="WormBaseParasite"/>
        </authorList>
    </citation>
    <scope>IDENTIFICATION</scope>
</reference>
<protein>
    <submittedName>
        <fullName evidence="3">WD_REPEATS_REGION domain-containing protein</fullName>
    </submittedName>
</protein>
<keyword evidence="2" id="KW-1185">Reference proteome</keyword>
<dbReference type="AlphaFoldDB" id="A0A183VGX3"/>
<reference evidence="1 2" key="2">
    <citation type="submission" date="2018-11" db="EMBL/GenBank/DDBJ databases">
        <authorList>
            <consortium name="Pathogen Informatics"/>
        </authorList>
    </citation>
    <scope>NUCLEOTIDE SEQUENCE [LARGE SCALE GENOMIC DNA]</scope>
</reference>
<gene>
    <name evidence="1" type="ORF">TCNE_LOCUS19993</name>
</gene>
<evidence type="ECO:0000313" key="1">
    <source>
        <dbReference type="EMBL" id="VDM51314.1"/>
    </source>
</evidence>
<proteinExistence type="predicted"/>
<dbReference type="SUPFAM" id="SSF50978">
    <property type="entry name" value="WD40 repeat-like"/>
    <property type="match status" value="1"/>
</dbReference>
<evidence type="ECO:0000313" key="2">
    <source>
        <dbReference type="Proteomes" id="UP000050794"/>
    </source>
</evidence>
<dbReference type="InterPro" id="IPR015943">
    <property type="entry name" value="WD40/YVTN_repeat-like_dom_sf"/>
</dbReference>
<sequence>MVRVSTTFIAKGCERRPNVVACSKRVAVLAFASAGDICIAQLPVYFVEHDAYVFEARSPSRIVSTNVAHERSITCLKFVKWIDEPSGYRDIDYVIAGSADGLISVWTVATDETTTAQCSLFSKHLAKGGSAITYCAGAVQSEVSTSSTSSLMTAYSVPDGTVHVRWKDLKESSLEVDENEAAISFAPDFALCFDFHLISSG</sequence>
<accession>A0A183VGX3</accession>
<name>A0A183VGX3_TOXCA</name>
<organism evidence="2 3">
    <name type="scientific">Toxocara canis</name>
    <name type="common">Canine roundworm</name>
    <dbReference type="NCBI Taxonomy" id="6265"/>
    <lineage>
        <taxon>Eukaryota</taxon>
        <taxon>Metazoa</taxon>
        <taxon>Ecdysozoa</taxon>
        <taxon>Nematoda</taxon>
        <taxon>Chromadorea</taxon>
        <taxon>Rhabditida</taxon>
        <taxon>Spirurina</taxon>
        <taxon>Ascaridomorpha</taxon>
        <taxon>Ascaridoidea</taxon>
        <taxon>Toxocaridae</taxon>
        <taxon>Toxocara</taxon>
    </lineage>
</organism>
<dbReference type="EMBL" id="UYWY01027922">
    <property type="protein sequence ID" value="VDM51314.1"/>
    <property type="molecule type" value="Genomic_DNA"/>
</dbReference>
<dbReference type="Proteomes" id="UP000050794">
    <property type="component" value="Unassembled WGS sequence"/>
</dbReference>